<evidence type="ECO:0000313" key="10">
    <source>
        <dbReference type="EnsemblMetazoa" id="G6187.10:cds"/>
    </source>
</evidence>
<dbReference type="PROSITE" id="PS00514">
    <property type="entry name" value="FIBRINOGEN_C_1"/>
    <property type="match status" value="1"/>
</dbReference>
<keyword evidence="11" id="KW-1185">Reference proteome</keyword>
<evidence type="ECO:0000256" key="6">
    <source>
        <dbReference type="ARBA" id="ARBA00023180"/>
    </source>
</evidence>
<accession>A0A8W8NPM6</accession>
<feature type="chain" id="PRO_5042432173" description="Fibrinogen C-terminal domain-containing protein" evidence="8">
    <location>
        <begin position="20"/>
        <end position="370"/>
    </location>
</feature>
<dbReference type="EnsemblMetazoa" id="G6187.5">
    <property type="protein sequence ID" value="G6187.5:cds"/>
    <property type="gene ID" value="G6187"/>
</dbReference>
<dbReference type="OrthoDB" id="10050215at2759"/>
<evidence type="ECO:0000256" key="2">
    <source>
        <dbReference type="ARBA" id="ARBA00022525"/>
    </source>
</evidence>
<evidence type="ECO:0000256" key="8">
    <source>
        <dbReference type="SAM" id="SignalP"/>
    </source>
</evidence>
<dbReference type="InterPro" id="IPR014716">
    <property type="entry name" value="Fibrinogen_a/b/g_C_1"/>
</dbReference>
<dbReference type="AlphaFoldDB" id="A0A8W8NPM6"/>
<dbReference type="EnsemblMetazoa" id="G6187.1">
    <property type="protein sequence ID" value="G6187.1:cds"/>
    <property type="gene ID" value="G6187"/>
</dbReference>
<evidence type="ECO:0000313" key="11">
    <source>
        <dbReference type="Proteomes" id="UP000005408"/>
    </source>
</evidence>
<dbReference type="NCBIfam" id="NF040941">
    <property type="entry name" value="GGGWT_bact"/>
    <property type="match status" value="1"/>
</dbReference>
<dbReference type="EnsemblMetazoa" id="G6187.2">
    <property type="protein sequence ID" value="G6187.2:cds"/>
    <property type="gene ID" value="G6187"/>
</dbReference>
<keyword evidence="2" id="KW-0964">Secreted</keyword>
<dbReference type="SUPFAM" id="SSF56496">
    <property type="entry name" value="Fibrinogen C-terminal domain-like"/>
    <property type="match status" value="1"/>
</dbReference>
<reference evidence="10" key="1">
    <citation type="submission" date="2022-08" db="UniProtKB">
        <authorList>
            <consortium name="EnsemblMetazoa"/>
        </authorList>
    </citation>
    <scope>IDENTIFICATION</scope>
    <source>
        <strain evidence="10">05x7-T-G4-1.051#20</strain>
    </source>
</reference>
<evidence type="ECO:0000256" key="1">
    <source>
        <dbReference type="ARBA" id="ARBA00004613"/>
    </source>
</evidence>
<dbReference type="EnsemblMetazoa" id="G6187.3">
    <property type="protein sequence ID" value="G6187.3:cds"/>
    <property type="gene ID" value="G6187"/>
</dbReference>
<evidence type="ECO:0000259" key="9">
    <source>
        <dbReference type="PROSITE" id="PS51406"/>
    </source>
</evidence>
<dbReference type="Proteomes" id="UP000005408">
    <property type="component" value="Unassembled WGS sequence"/>
</dbReference>
<comment type="subcellular location">
    <subcellularLocation>
        <location evidence="1">Secreted</location>
    </subcellularLocation>
</comment>
<dbReference type="Gene3D" id="3.90.215.10">
    <property type="entry name" value="Gamma Fibrinogen, chain A, domain 1"/>
    <property type="match status" value="1"/>
</dbReference>
<dbReference type="PANTHER" id="PTHR47221">
    <property type="entry name" value="FIBRINOGEN ALPHA CHAIN"/>
    <property type="match status" value="1"/>
</dbReference>
<keyword evidence="5" id="KW-1015">Disulfide bond</keyword>
<dbReference type="FunFam" id="3.90.215.10:FF:000001">
    <property type="entry name" value="Tenascin isoform 1"/>
    <property type="match status" value="1"/>
</dbReference>
<feature type="coiled-coil region" evidence="7">
    <location>
        <begin position="61"/>
        <end position="99"/>
    </location>
</feature>
<evidence type="ECO:0000256" key="4">
    <source>
        <dbReference type="ARBA" id="ARBA00023054"/>
    </source>
</evidence>
<dbReference type="InterPro" id="IPR002181">
    <property type="entry name" value="Fibrinogen_a/b/g_C_dom"/>
</dbReference>
<evidence type="ECO:0000256" key="5">
    <source>
        <dbReference type="ARBA" id="ARBA00023157"/>
    </source>
</evidence>
<feature type="domain" description="Fibrinogen C-terminal" evidence="9">
    <location>
        <begin position="116"/>
        <end position="340"/>
    </location>
</feature>
<dbReference type="EnsemblMetazoa" id="G6187.8">
    <property type="protein sequence ID" value="G6187.8:cds"/>
    <property type="gene ID" value="G6187"/>
</dbReference>
<dbReference type="InterPro" id="IPR036056">
    <property type="entry name" value="Fibrinogen-like_C"/>
</dbReference>
<keyword evidence="4 7" id="KW-0175">Coiled coil</keyword>
<dbReference type="EnsemblMetazoa" id="G6187.6">
    <property type="protein sequence ID" value="G6187.6:cds"/>
    <property type="gene ID" value="G6187"/>
</dbReference>
<dbReference type="EnsemblMetazoa" id="G6187.7">
    <property type="protein sequence ID" value="G6187.7:cds"/>
    <property type="gene ID" value="G6187"/>
</dbReference>
<dbReference type="CDD" id="cd00087">
    <property type="entry name" value="FReD"/>
    <property type="match status" value="1"/>
</dbReference>
<sequence length="370" mass="42418">MHSVGVVIQLLGMLYSSQSQEEDPLFSTSPYTSSGAPSVCSTLQYRTLAPSLQNEHQCNLLERLNEEFGASKTQHDTLLNEVITKLEVLSNKVEQQTRRQIESLEVEKYKKMAPSFPNIPLVRDCNELKMNGFSASGVYPIRFSNGKILNIWCDMETDRGGWTVIQRRQDGSVNFTRNWDAYAFGFGNPNTEYWLGNEYIHLMTRANNFTLRIDLWDWEGDEAYATYDHFALSNEADGYRLIVSGYSGTSGDSFLSYHQNMKFSTYDKDYDMWFSSCARKDESGWWYRDCGYSALNGRYVQGGTIPITQDGLVKGIIWYHWKRRYSYSLKRVEMKIKPSLAIKVEIEQLAALEAIPPTLPSNTTNEPDPN</sequence>
<keyword evidence="3 8" id="KW-0732">Signal</keyword>
<feature type="signal peptide" evidence="8">
    <location>
        <begin position="1"/>
        <end position="19"/>
    </location>
</feature>
<dbReference type="SMART" id="SM00186">
    <property type="entry name" value="FBG"/>
    <property type="match status" value="1"/>
</dbReference>
<dbReference type="EnsemblMetazoa" id="G6187.10">
    <property type="protein sequence ID" value="G6187.10:cds"/>
    <property type="gene ID" value="G6187"/>
</dbReference>
<protein>
    <recommendedName>
        <fullName evidence="9">Fibrinogen C-terminal domain-containing protein</fullName>
    </recommendedName>
</protein>
<dbReference type="EnsemblMetazoa" id="G6187.9">
    <property type="protein sequence ID" value="G6187.9:cds"/>
    <property type="gene ID" value="G6187"/>
</dbReference>
<keyword evidence="6" id="KW-0325">Glycoprotein</keyword>
<dbReference type="PANTHER" id="PTHR47221:SF6">
    <property type="entry name" value="FIBRINOGEN ALPHA CHAIN"/>
    <property type="match status" value="1"/>
</dbReference>
<dbReference type="GO" id="GO:0005576">
    <property type="term" value="C:extracellular region"/>
    <property type="evidence" value="ECO:0007669"/>
    <property type="project" value="UniProtKB-SubCell"/>
</dbReference>
<name>A0A8W8NPM6_MAGGI</name>
<dbReference type="InterPro" id="IPR020837">
    <property type="entry name" value="Fibrinogen_CS"/>
</dbReference>
<proteinExistence type="predicted"/>
<organism evidence="10 11">
    <name type="scientific">Magallana gigas</name>
    <name type="common">Pacific oyster</name>
    <name type="synonym">Crassostrea gigas</name>
    <dbReference type="NCBI Taxonomy" id="29159"/>
    <lineage>
        <taxon>Eukaryota</taxon>
        <taxon>Metazoa</taxon>
        <taxon>Spiralia</taxon>
        <taxon>Lophotrochozoa</taxon>
        <taxon>Mollusca</taxon>
        <taxon>Bivalvia</taxon>
        <taxon>Autobranchia</taxon>
        <taxon>Pteriomorphia</taxon>
        <taxon>Ostreida</taxon>
        <taxon>Ostreoidea</taxon>
        <taxon>Ostreidae</taxon>
        <taxon>Magallana</taxon>
    </lineage>
</organism>
<dbReference type="Pfam" id="PF00147">
    <property type="entry name" value="Fibrinogen_C"/>
    <property type="match status" value="1"/>
</dbReference>
<evidence type="ECO:0000256" key="3">
    <source>
        <dbReference type="ARBA" id="ARBA00022729"/>
    </source>
</evidence>
<dbReference type="PROSITE" id="PS51406">
    <property type="entry name" value="FIBRINOGEN_C_2"/>
    <property type="match status" value="1"/>
</dbReference>
<dbReference type="EnsemblMetazoa" id="G6187.4">
    <property type="protein sequence ID" value="G6187.4:cds"/>
    <property type="gene ID" value="G6187"/>
</dbReference>
<dbReference type="OMA" id="NEHQCMI"/>
<dbReference type="InterPro" id="IPR037579">
    <property type="entry name" value="FIB_ANG-like"/>
</dbReference>
<evidence type="ECO:0000256" key="7">
    <source>
        <dbReference type="SAM" id="Coils"/>
    </source>
</evidence>